<organism evidence="4">
    <name type="scientific">Fagus sylvatica</name>
    <name type="common">Beechnut</name>
    <dbReference type="NCBI Taxonomy" id="28930"/>
    <lineage>
        <taxon>Eukaryota</taxon>
        <taxon>Viridiplantae</taxon>
        <taxon>Streptophyta</taxon>
        <taxon>Embryophyta</taxon>
        <taxon>Tracheophyta</taxon>
        <taxon>Spermatophyta</taxon>
        <taxon>Magnoliopsida</taxon>
        <taxon>eudicotyledons</taxon>
        <taxon>Gunneridae</taxon>
        <taxon>Pentapetalae</taxon>
        <taxon>rosids</taxon>
        <taxon>fabids</taxon>
        <taxon>Fagales</taxon>
        <taxon>Fagaceae</taxon>
        <taxon>Fagus</taxon>
    </lineage>
</organism>
<gene>
    <name evidence="4" type="ORF">FSB_LOCUS19924</name>
</gene>
<dbReference type="Gene3D" id="3.40.50.2000">
    <property type="entry name" value="Glycogen Phosphorylase B"/>
    <property type="match status" value="2"/>
</dbReference>
<sequence>MNVQLPGLPLLHTRDLPSFVLPSNPYGSFPKLLAQVFQNMNKLKWVLGNTLNELEKEAIDSMAELYLIKPVGPLVPSSILSEDPNLDIRIEMWEPQESCMEWLNNQPPSSVIYVSFVSFFVLSAKQLVSVATALKNSNCPFPWVIKPPDKPSPDGVRELPTWFLEETKNRGLIVTWCPQTKVLAHPAIACFLTHCGWSSMLEAIATGVPMIAYPKWTDQSTNAKLIVDVPKVGVKLMPESNGVVTANEVERCIKEIIVGPRSEQFKKIMAEFKRAARVTVADGGSSGWNIQKFVDEIIENSRTSL</sequence>
<evidence type="ECO:0000256" key="1">
    <source>
        <dbReference type="ARBA" id="ARBA00009995"/>
    </source>
</evidence>
<dbReference type="CDD" id="cd03784">
    <property type="entry name" value="GT1_Gtf-like"/>
    <property type="match status" value="1"/>
</dbReference>
<dbReference type="PANTHER" id="PTHR11926">
    <property type="entry name" value="GLUCOSYL/GLUCURONOSYL TRANSFERASES"/>
    <property type="match status" value="1"/>
</dbReference>
<reference evidence="4" key="1">
    <citation type="submission" date="2018-02" db="EMBL/GenBank/DDBJ databases">
        <authorList>
            <person name="Cohen D.B."/>
            <person name="Kent A.D."/>
        </authorList>
    </citation>
    <scope>NUCLEOTIDE SEQUENCE</scope>
</reference>
<dbReference type="AlphaFoldDB" id="A0A2N9FXM2"/>
<evidence type="ECO:0000256" key="3">
    <source>
        <dbReference type="RuleBase" id="RU003718"/>
    </source>
</evidence>
<dbReference type="PANTHER" id="PTHR11926:SF1441">
    <property type="entry name" value="GLYCOSYLTRANSFERASE"/>
    <property type="match status" value="1"/>
</dbReference>
<comment type="similarity">
    <text evidence="1 3">Belongs to the UDP-glycosyltransferase family.</text>
</comment>
<evidence type="ECO:0000256" key="2">
    <source>
        <dbReference type="ARBA" id="ARBA00022679"/>
    </source>
</evidence>
<dbReference type="Pfam" id="PF00201">
    <property type="entry name" value="UDPGT"/>
    <property type="match status" value="1"/>
</dbReference>
<dbReference type="InterPro" id="IPR002213">
    <property type="entry name" value="UDP_glucos_trans"/>
</dbReference>
<evidence type="ECO:0000313" key="4">
    <source>
        <dbReference type="EMBL" id="SPC92042.1"/>
    </source>
</evidence>
<dbReference type="EMBL" id="OIVN01001275">
    <property type="protein sequence ID" value="SPC92042.1"/>
    <property type="molecule type" value="Genomic_DNA"/>
</dbReference>
<dbReference type="SUPFAM" id="SSF53756">
    <property type="entry name" value="UDP-Glycosyltransferase/glycogen phosphorylase"/>
    <property type="match status" value="1"/>
</dbReference>
<accession>A0A2N9FXM2</accession>
<protein>
    <submittedName>
        <fullName evidence="4">Uncharacterized protein</fullName>
    </submittedName>
</protein>
<dbReference type="FunFam" id="3.40.50.2000:FF:000019">
    <property type="entry name" value="Glycosyltransferase"/>
    <property type="match status" value="1"/>
</dbReference>
<dbReference type="GO" id="GO:0080044">
    <property type="term" value="F:quercetin 7-O-glucosyltransferase activity"/>
    <property type="evidence" value="ECO:0007669"/>
    <property type="project" value="TreeGrafter"/>
</dbReference>
<proteinExistence type="inferred from homology"/>
<keyword evidence="2 3" id="KW-0808">Transferase</keyword>
<dbReference type="GO" id="GO:0080043">
    <property type="term" value="F:quercetin 3-O-glucosyltransferase activity"/>
    <property type="evidence" value="ECO:0007669"/>
    <property type="project" value="TreeGrafter"/>
</dbReference>
<name>A0A2N9FXM2_FAGSY</name>
<keyword evidence="3" id="KW-0328">Glycosyltransferase</keyword>
<dbReference type="InterPro" id="IPR035595">
    <property type="entry name" value="UDP_glycos_trans_CS"/>
</dbReference>
<dbReference type="PROSITE" id="PS00375">
    <property type="entry name" value="UDPGT"/>
    <property type="match status" value="1"/>
</dbReference>